<dbReference type="STRING" id="1278311.GCA_000428705_01472"/>
<name>A0A449BC63_HAPAX</name>
<dbReference type="Proteomes" id="UP000289841">
    <property type="component" value="Chromosome"/>
</dbReference>
<evidence type="ECO:0000256" key="1">
    <source>
        <dbReference type="ARBA" id="ARBA00023121"/>
    </source>
</evidence>
<dbReference type="Pfam" id="PF02645">
    <property type="entry name" value="DegV"/>
    <property type="match status" value="1"/>
</dbReference>
<dbReference type="InterPro" id="IPR003797">
    <property type="entry name" value="DegV"/>
</dbReference>
<dbReference type="PROSITE" id="PS51482">
    <property type="entry name" value="DEGV"/>
    <property type="match status" value="1"/>
</dbReference>
<dbReference type="Gene3D" id="3.40.50.10170">
    <property type="match status" value="1"/>
</dbReference>
<dbReference type="SUPFAM" id="SSF82549">
    <property type="entry name" value="DAK1/DegV-like"/>
    <property type="match status" value="1"/>
</dbReference>
<evidence type="ECO:0000313" key="2">
    <source>
        <dbReference type="EMBL" id="VEU80041.1"/>
    </source>
</evidence>
<dbReference type="NCBIfam" id="TIGR00762">
    <property type="entry name" value="DegV"/>
    <property type="match status" value="1"/>
</dbReference>
<dbReference type="InterPro" id="IPR043168">
    <property type="entry name" value="DegV_C"/>
</dbReference>
<proteinExistence type="predicted"/>
<organism evidence="2 3">
    <name type="scientific">Haploplasma axanthum</name>
    <name type="common">Acholeplasma axanthum</name>
    <dbReference type="NCBI Taxonomy" id="29552"/>
    <lineage>
        <taxon>Bacteria</taxon>
        <taxon>Bacillati</taxon>
        <taxon>Mycoplasmatota</taxon>
        <taxon>Mollicutes</taxon>
        <taxon>Acholeplasmatales</taxon>
        <taxon>Acholeplasmataceae</taxon>
        <taxon>Haploplasma</taxon>
    </lineage>
</organism>
<dbReference type="RefSeq" id="WP_026390903.1">
    <property type="nucleotide sequence ID" value="NZ_LR215048.1"/>
</dbReference>
<dbReference type="Gene3D" id="3.30.1180.10">
    <property type="match status" value="1"/>
</dbReference>
<protein>
    <submittedName>
        <fullName evidence="2">EDD domain-containing protein, DegV family</fullName>
    </submittedName>
</protein>
<evidence type="ECO:0000313" key="3">
    <source>
        <dbReference type="Proteomes" id="UP000289841"/>
    </source>
</evidence>
<accession>A0A449BC63</accession>
<reference evidence="2 3" key="1">
    <citation type="submission" date="2019-01" db="EMBL/GenBank/DDBJ databases">
        <authorList>
            <consortium name="Pathogen Informatics"/>
        </authorList>
    </citation>
    <scope>NUCLEOTIDE SEQUENCE [LARGE SCALE GENOMIC DNA]</scope>
    <source>
        <strain evidence="2 3">NCTC10138</strain>
    </source>
</reference>
<dbReference type="EMBL" id="LR215048">
    <property type="protein sequence ID" value="VEU80041.1"/>
    <property type="molecule type" value="Genomic_DNA"/>
</dbReference>
<keyword evidence="1" id="KW-0446">Lipid-binding</keyword>
<dbReference type="PANTHER" id="PTHR33434">
    <property type="entry name" value="DEGV DOMAIN-CONTAINING PROTEIN DR_1986-RELATED"/>
    <property type="match status" value="1"/>
</dbReference>
<dbReference type="InterPro" id="IPR050270">
    <property type="entry name" value="DegV_domain_contain"/>
</dbReference>
<dbReference type="AlphaFoldDB" id="A0A449BC63"/>
<keyword evidence="3" id="KW-1185">Reference proteome</keyword>
<dbReference type="PANTHER" id="PTHR33434:SF2">
    <property type="entry name" value="FATTY ACID-BINDING PROTEIN TM_1468"/>
    <property type="match status" value="1"/>
</dbReference>
<gene>
    <name evidence="2" type="ORF">NCTC10138_00395</name>
</gene>
<dbReference type="GO" id="GO:0008289">
    <property type="term" value="F:lipid binding"/>
    <property type="evidence" value="ECO:0007669"/>
    <property type="project" value="UniProtKB-KW"/>
</dbReference>
<sequence>MKIKVATTSTGCLDYYNEPHDIDIVRIKLLCDGKELLDGKDITADEFYERLRTNPEWVPKTSQPSIGEMVEYFEDLANRGYTHVFVTTISSLLSGTYNSLYQASQIVADKIDVTVYDTKTVCFSEGYFALQAKKMFELGMGIGQVIEKLDHMKENNTIFFAVDSLTQLVNNGRLSGAKAFFGKLLKIKPILQVQGTGEIVAVEKTRNIKKALKKIADNVKEYTKGREFFAHILYAGDSELKDYFLEILKDELGIENLYEAPSTPVVGAHIGPDVIGIGIFLE</sequence>
<dbReference type="KEGG" id="aaxa:NCTC10138_00395"/>
<dbReference type="OrthoDB" id="9781230at2"/>